<evidence type="ECO:0000256" key="1">
    <source>
        <dbReference type="SAM" id="MobiDB-lite"/>
    </source>
</evidence>
<feature type="non-terminal residue" evidence="2">
    <location>
        <position position="1"/>
    </location>
</feature>
<feature type="compositionally biased region" description="Low complexity" evidence="1">
    <location>
        <begin position="86"/>
        <end position="95"/>
    </location>
</feature>
<reference evidence="2" key="1">
    <citation type="submission" date="2020-02" db="EMBL/GenBank/DDBJ databases">
        <authorList>
            <person name="Meier V. D."/>
        </authorList>
    </citation>
    <scope>NUCLEOTIDE SEQUENCE</scope>
    <source>
        <strain evidence="2">AVDCRST_MAG30</strain>
    </source>
</reference>
<feature type="compositionally biased region" description="Basic residues" evidence="1">
    <location>
        <begin position="112"/>
        <end position="133"/>
    </location>
</feature>
<gene>
    <name evidence="2" type="ORF">AVDCRST_MAG30-54</name>
</gene>
<proteinExistence type="predicted"/>
<feature type="non-terminal residue" evidence="2">
    <location>
        <position position="153"/>
    </location>
</feature>
<dbReference type="AlphaFoldDB" id="A0A6J4RGA4"/>
<name>A0A6J4RGA4_9ACTN</name>
<sequence>AAPHPPARAAPAGHAGGGLPVLRRRGEPRGDHPAVAALRDRHPPPHRDAPRRAHRVPAAPARLPGVMADADRGVGARGALRRHAAARPVRAVAPHPHLRARRRGRDADARRRPLRPPRRPARRHPPRALRPPRARGDLRLPLRQGARAAAREL</sequence>
<evidence type="ECO:0000313" key="2">
    <source>
        <dbReference type="EMBL" id="CAA9470344.1"/>
    </source>
</evidence>
<protein>
    <submittedName>
        <fullName evidence="2">Cell division inhibitor</fullName>
    </submittedName>
</protein>
<dbReference type="EMBL" id="CADCVS010000011">
    <property type="protein sequence ID" value="CAA9470344.1"/>
    <property type="molecule type" value="Genomic_DNA"/>
</dbReference>
<accession>A0A6J4RGA4</accession>
<feature type="compositionally biased region" description="Basic and acidic residues" evidence="1">
    <location>
        <begin position="24"/>
        <end position="51"/>
    </location>
</feature>
<feature type="region of interest" description="Disordered" evidence="1">
    <location>
        <begin position="1"/>
        <end position="153"/>
    </location>
</feature>
<organism evidence="2">
    <name type="scientific">uncultured Solirubrobacteraceae bacterium</name>
    <dbReference type="NCBI Taxonomy" id="1162706"/>
    <lineage>
        <taxon>Bacteria</taxon>
        <taxon>Bacillati</taxon>
        <taxon>Actinomycetota</taxon>
        <taxon>Thermoleophilia</taxon>
        <taxon>Solirubrobacterales</taxon>
        <taxon>Solirubrobacteraceae</taxon>
        <taxon>environmental samples</taxon>
    </lineage>
</organism>